<feature type="transmembrane region" description="Helical" evidence="1">
    <location>
        <begin position="142"/>
        <end position="161"/>
    </location>
</feature>
<dbReference type="InterPro" id="IPR052712">
    <property type="entry name" value="Acid_resist_chaperone_HdeD"/>
</dbReference>
<dbReference type="PANTHER" id="PTHR34989">
    <property type="entry name" value="PROTEIN HDED"/>
    <property type="match status" value="1"/>
</dbReference>
<organism evidence="2 3">
    <name type="scientific">Massilia aquatica</name>
    <dbReference type="NCBI Taxonomy" id="2609000"/>
    <lineage>
        <taxon>Bacteria</taxon>
        <taxon>Pseudomonadati</taxon>
        <taxon>Pseudomonadota</taxon>
        <taxon>Betaproteobacteria</taxon>
        <taxon>Burkholderiales</taxon>
        <taxon>Oxalobacteraceae</taxon>
        <taxon>Telluria group</taxon>
        <taxon>Massilia</taxon>
    </lineage>
</organism>
<dbReference type="EMBL" id="VVIW01000022">
    <property type="protein sequence ID" value="NHZ43655.1"/>
    <property type="molecule type" value="Genomic_DNA"/>
</dbReference>
<keyword evidence="1" id="KW-0812">Transmembrane</keyword>
<keyword evidence="1" id="KW-0472">Membrane</keyword>
<accession>A0ABX0M903</accession>
<sequence>MRFLKRWKVAIPLRQMAGVSVARISPNEDVFFKDGDVCRAYFPCLYGARLIWRKACHFASIKTAYPLSERSGRRDLMNDTLLRNWWLLAVRGAIAIVFGVLAIAWPALTLLTLAALFAAFALLGGAVWIFAAIRYRSDDRQWWMLMLLGVVSLAVGVLATFNPAITLLTLILLMGANAVISGVIDIVIAIRVRKYMRGEWLLLLSGVVSIVFGLIVLLFPLGAGAVMLATMIGVYAIFTGVLLVALSVRVRTWSRINAGRSSPAAGTV</sequence>
<comment type="caution">
    <text evidence="2">The sequence shown here is derived from an EMBL/GenBank/DDBJ whole genome shotgun (WGS) entry which is preliminary data.</text>
</comment>
<proteinExistence type="predicted"/>
<gene>
    <name evidence="2" type="ORF">F1609_26330</name>
</gene>
<evidence type="ECO:0000313" key="2">
    <source>
        <dbReference type="EMBL" id="NHZ43655.1"/>
    </source>
</evidence>
<dbReference type="Proteomes" id="UP000819052">
    <property type="component" value="Unassembled WGS sequence"/>
</dbReference>
<dbReference type="Pfam" id="PF03729">
    <property type="entry name" value="DUF308"/>
    <property type="match status" value="1"/>
</dbReference>
<dbReference type="PANTHER" id="PTHR34989:SF1">
    <property type="entry name" value="PROTEIN HDED"/>
    <property type="match status" value="1"/>
</dbReference>
<name>A0ABX0M903_9BURK</name>
<evidence type="ECO:0000313" key="3">
    <source>
        <dbReference type="Proteomes" id="UP000819052"/>
    </source>
</evidence>
<evidence type="ECO:0000256" key="1">
    <source>
        <dbReference type="SAM" id="Phobius"/>
    </source>
</evidence>
<keyword evidence="1" id="KW-1133">Transmembrane helix</keyword>
<feature type="transmembrane region" description="Helical" evidence="1">
    <location>
        <begin position="167"/>
        <end position="188"/>
    </location>
</feature>
<reference evidence="2 3" key="1">
    <citation type="submission" date="2019-09" db="EMBL/GenBank/DDBJ databases">
        <title>Taxonomy of Antarctic Massilia spp.: description of Massilia rubra sp. nov., Massilia aquatica sp. nov., Massilia mucilaginosa sp. nov., Massilia frigida sp. nov. isolated from streams, lakes and regoliths.</title>
        <authorList>
            <person name="Holochova P."/>
            <person name="Sedlacek I."/>
            <person name="Kralova S."/>
            <person name="Maslanova I."/>
            <person name="Busse H.-J."/>
            <person name="Stankova E."/>
            <person name="Vrbovska V."/>
            <person name="Kovarovic V."/>
            <person name="Bartak M."/>
            <person name="Svec P."/>
            <person name="Pantucek R."/>
        </authorList>
    </citation>
    <scope>NUCLEOTIDE SEQUENCE [LARGE SCALE GENOMIC DNA]</scope>
    <source>
        <strain evidence="2 3">CCM 8693</strain>
    </source>
</reference>
<feature type="transmembrane region" description="Helical" evidence="1">
    <location>
        <begin position="225"/>
        <end position="246"/>
    </location>
</feature>
<feature type="transmembrane region" description="Helical" evidence="1">
    <location>
        <begin position="200"/>
        <end position="219"/>
    </location>
</feature>
<keyword evidence="3" id="KW-1185">Reference proteome</keyword>
<feature type="transmembrane region" description="Helical" evidence="1">
    <location>
        <begin position="85"/>
        <end position="105"/>
    </location>
</feature>
<protein>
    <submittedName>
        <fullName evidence="2">HdeD family acid-resistance protein</fullName>
    </submittedName>
</protein>
<feature type="transmembrane region" description="Helical" evidence="1">
    <location>
        <begin position="111"/>
        <end position="130"/>
    </location>
</feature>
<dbReference type="InterPro" id="IPR005325">
    <property type="entry name" value="DUF308_memb"/>
</dbReference>